<sequence length="79" mass="8065">MAVQHAHRLVLTLLTGVAALTVLGAPPIVLLILPALAACAILAIVLRDPHLARSPAIEADIDGREHPEPLLDGVGGGKA</sequence>
<dbReference type="Proteomes" id="UP000694257">
    <property type="component" value="Chromosome"/>
</dbReference>
<organism evidence="1 2">
    <name type="scientific">Nocardia iowensis</name>
    <dbReference type="NCBI Taxonomy" id="204891"/>
    <lineage>
        <taxon>Bacteria</taxon>
        <taxon>Bacillati</taxon>
        <taxon>Actinomycetota</taxon>
        <taxon>Actinomycetes</taxon>
        <taxon>Mycobacteriales</taxon>
        <taxon>Nocardiaceae</taxon>
        <taxon>Nocardia</taxon>
    </lineage>
</organism>
<dbReference type="RefSeq" id="WP_218471545.1">
    <property type="nucleotide sequence ID" value="NZ_BAABJN010000006.1"/>
</dbReference>
<proteinExistence type="predicted"/>
<evidence type="ECO:0000313" key="2">
    <source>
        <dbReference type="Proteomes" id="UP000694257"/>
    </source>
</evidence>
<reference evidence="1 2" key="1">
    <citation type="submission" date="2021-07" db="EMBL/GenBank/DDBJ databases">
        <title>Whole Genome Sequence of Nocardia Iowensis.</title>
        <authorList>
            <person name="Lamm A."/>
            <person name="Collins-Fairclough A.M."/>
            <person name="Bunk B."/>
            <person name="Sproer C."/>
        </authorList>
    </citation>
    <scope>NUCLEOTIDE SEQUENCE [LARGE SCALE GENOMIC DNA]</scope>
    <source>
        <strain evidence="1 2">NRRL 5646</strain>
    </source>
</reference>
<name>A0ABX8RM31_NOCIO</name>
<accession>A0ABX8RM31</accession>
<evidence type="ECO:0000313" key="1">
    <source>
        <dbReference type="EMBL" id="QXN90678.1"/>
    </source>
</evidence>
<dbReference type="EMBL" id="CP078145">
    <property type="protein sequence ID" value="QXN90678.1"/>
    <property type="molecule type" value="Genomic_DNA"/>
</dbReference>
<keyword evidence="2" id="KW-1185">Reference proteome</keyword>
<gene>
    <name evidence="1" type="ORF">KV110_35720</name>
</gene>
<protein>
    <submittedName>
        <fullName evidence="1">Uncharacterized protein</fullName>
    </submittedName>
</protein>